<protein>
    <recommendedName>
        <fullName evidence="3">FAD-dependent pyridine nucleotide-disulfide oxidoreductase</fullName>
    </recommendedName>
</protein>
<gene>
    <name evidence="1" type="ORF">O6P37_03340</name>
</gene>
<keyword evidence="2" id="KW-1185">Reference proteome</keyword>
<dbReference type="Proteomes" id="UP001142153">
    <property type="component" value="Unassembled WGS sequence"/>
</dbReference>
<proteinExistence type="predicted"/>
<evidence type="ECO:0000313" key="2">
    <source>
        <dbReference type="Proteomes" id="UP001142153"/>
    </source>
</evidence>
<dbReference type="EMBL" id="JAPZPY010000001">
    <property type="protein sequence ID" value="MCZ8377888.1"/>
    <property type="molecule type" value="Genomic_DNA"/>
</dbReference>
<name>A0ABT4PMU5_9MYCO</name>
<sequence length="81" mass="8681">MTVSADDVRRLHSAEGDAVLVLIEGRADVVTADQLASDEYRGALEVITRRDLTARLGDDPSDRELTEQAAILDAEVSELGG</sequence>
<evidence type="ECO:0000313" key="1">
    <source>
        <dbReference type="EMBL" id="MCZ8377888.1"/>
    </source>
</evidence>
<dbReference type="RefSeq" id="WP_269892720.1">
    <property type="nucleotide sequence ID" value="NZ_JAPZPY010000001.1"/>
</dbReference>
<reference evidence="1" key="1">
    <citation type="submission" date="2022-12" db="EMBL/GenBank/DDBJ databases">
        <authorList>
            <person name="Deng Y."/>
            <person name="Zhang Y.-Q."/>
        </authorList>
    </citation>
    <scope>NUCLEOTIDE SEQUENCE</scope>
    <source>
        <strain evidence="1">CPCC 205372</strain>
    </source>
</reference>
<organism evidence="1 2">
    <name type="scientific">Mycobacterium hippophais</name>
    <dbReference type="NCBI Taxonomy" id="3016340"/>
    <lineage>
        <taxon>Bacteria</taxon>
        <taxon>Bacillati</taxon>
        <taxon>Actinomycetota</taxon>
        <taxon>Actinomycetes</taxon>
        <taxon>Mycobacteriales</taxon>
        <taxon>Mycobacteriaceae</taxon>
        <taxon>Mycobacterium</taxon>
    </lineage>
</organism>
<comment type="caution">
    <text evidence="1">The sequence shown here is derived from an EMBL/GenBank/DDBJ whole genome shotgun (WGS) entry which is preliminary data.</text>
</comment>
<evidence type="ECO:0008006" key="3">
    <source>
        <dbReference type="Google" id="ProtNLM"/>
    </source>
</evidence>
<accession>A0ABT4PMU5</accession>